<name>A0A9D5JZV9_9BACT</name>
<comment type="caution">
    <text evidence="2">The sequence shown here is derived from an EMBL/GenBank/DDBJ whole genome shotgun (WGS) entry which is preliminary data.</text>
</comment>
<organism evidence="2 3">
    <name type="scientific">candidate division KSB3 bacterium</name>
    <dbReference type="NCBI Taxonomy" id="2044937"/>
    <lineage>
        <taxon>Bacteria</taxon>
        <taxon>candidate division KSB3</taxon>
    </lineage>
</organism>
<accession>A0A9D5JZV9</accession>
<protein>
    <submittedName>
        <fullName evidence="2">Uncharacterized protein</fullName>
    </submittedName>
</protein>
<dbReference type="AlphaFoldDB" id="A0A9D5JZV9"/>
<feature type="coiled-coil region" evidence="1">
    <location>
        <begin position="6"/>
        <end position="33"/>
    </location>
</feature>
<reference evidence="2" key="1">
    <citation type="submission" date="2019-11" db="EMBL/GenBank/DDBJ databases">
        <title>Microbial mats filling the niche in hypersaline microbial mats.</title>
        <authorList>
            <person name="Wong H.L."/>
            <person name="Macleod F.I."/>
            <person name="White R.A. III"/>
            <person name="Burns B.P."/>
        </authorList>
    </citation>
    <scope>NUCLEOTIDE SEQUENCE</scope>
    <source>
        <strain evidence="2">Rbin_158</strain>
    </source>
</reference>
<evidence type="ECO:0000313" key="3">
    <source>
        <dbReference type="Proteomes" id="UP000649604"/>
    </source>
</evidence>
<dbReference type="Proteomes" id="UP000649604">
    <property type="component" value="Unassembled WGS sequence"/>
</dbReference>
<gene>
    <name evidence="2" type="ORF">GF339_22090</name>
</gene>
<evidence type="ECO:0000313" key="2">
    <source>
        <dbReference type="EMBL" id="MBD3327293.1"/>
    </source>
</evidence>
<sequence length="97" mass="11779">MALLNQNELRQDLQLIEENIKKLEKQYMDFIDGVTSVEPKALRARTEALVRKWWGKPVANTRLRFQLQNIVQRYNAYKEKWDRLLRIKIKAEKEEMF</sequence>
<dbReference type="EMBL" id="WJJP01000719">
    <property type="protein sequence ID" value="MBD3327293.1"/>
    <property type="molecule type" value="Genomic_DNA"/>
</dbReference>
<keyword evidence="1" id="KW-0175">Coiled coil</keyword>
<proteinExistence type="predicted"/>
<evidence type="ECO:0000256" key="1">
    <source>
        <dbReference type="SAM" id="Coils"/>
    </source>
</evidence>